<feature type="region of interest" description="Disordered" evidence="2">
    <location>
        <begin position="266"/>
        <end position="373"/>
    </location>
</feature>
<dbReference type="GO" id="GO:0016020">
    <property type="term" value="C:membrane"/>
    <property type="evidence" value="ECO:0007669"/>
    <property type="project" value="UniProtKB-SubCell"/>
</dbReference>
<dbReference type="Pfam" id="PF07690">
    <property type="entry name" value="MFS_1"/>
    <property type="match status" value="2"/>
</dbReference>
<feature type="transmembrane region" description="Helical" evidence="3">
    <location>
        <begin position="537"/>
        <end position="558"/>
    </location>
</feature>
<feature type="transmembrane region" description="Helical" evidence="3">
    <location>
        <begin position="565"/>
        <end position="583"/>
    </location>
</feature>
<evidence type="ECO:0000256" key="1">
    <source>
        <dbReference type="ARBA" id="ARBA00004141"/>
    </source>
</evidence>
<dbReference type="InterPro" id="IPR011701">
    <property type="entry name" value="MFS"/>
</dbReference>
<feature type="transmembrane region" description="Helical" evidence="3">
    <location>
        <begin position="37"/>
        <end position="59"/>
    </location>
</feature>
<dbReference type="EMBL" id="VSWD01000002">
    <property type="protein sequence ID" value="KAK3107134.1"/>
    <property type="molecule type" value="Genomic_DNA"/>
</dbReference>
<gene>
    <name evidence="5" type="ORF">FSP39_007911</name>
</gene>
<feature type="transmembrane region" description="Helical" evidence="3">
    <location>
        <begin position="79"/>
        <end position="98"/>
    </location>
</feature>
<dbReference type="Proteomes" id="UP001186944">
    <property type="component" value="Unassembled WGS sequence"/>
</dbReference>
<dbReference type="AlphaFoldDB" id="A0AA89CAM7"/>
<dbReference type="CDD" id="cd17352">
    <property type="entry name" value="MFS_MCT_SLC16"/>
    <property type="match status" value="1"/>
</dbReference>
<keyword evidence="3" id="KW-0812">Transmembrane</keyword>
<proteinExistence type="predicted"/>
<evidence type="ECO:0000313" key="6">
    <source>
        <dbReference type="Proteomes" id="UP001186944"/>
    </source>
</evidence>
<feature type="transmembrane region" description="Helical" evidence="3">
    <location>
        <begin position="626"/>
        <end position="645"/>
    </location>
</feature>
<feature type="compositionally biased region" description="Basic and acidic residues" evidence="2">
    <location>
        <begin position="1"/>
        <end position="10"/>
    </location>
</feature>
<feature type="transmembrane region" description="Helical" evidence="3">
    <location>
        <begin position="498"/>
        <end position="517"/>
    </location>
</feature>
<keyword evidence="3" id="KW-1133">Transmembrane helix</keyword>
<evidence type="ECO:0000256" key="3">
    <source>
        <dbReference type="SAM" id="Phobius"/>
    </source>
</evidence>
<accession>A0AA89CAM7</accession>
<feature type="region of interest" description="Disordered" evidence="2">
    <location>
        <begin position="1"/>
        <end position="27"/>
    </location>
</feature>
<protein>
    <recommendedName>
        <fullName evidence="4">Major facilitator superfamily (MFS) profile domain-containing protein</fullName>
    </recommendedName>
</protein>
<feature type="transmembrane region" description="Helical" evidence="3">
    <location>
        <begin position="110"/>
        <end position="132"/>
    </location>
</feature>
<feature type="transmembrane region" description="Helical" evidence="3">
    <location>
        <begin position="589"/>
        <end position="614"/>
    </location>
</feature>
<feature type="transmembrane region" description="Helical" evidence="3">
    <location>
        <begin position="165"/>
        <end position="185"/>
    </location>
</feature>
<evidence type="ECO:0000313" key="5">
    <source>
        <dbReference type="EMBL" id="KAK3107134.1"/>
    </source>
</evidence>
<feature type="domain" description="Major facilitator superfamily (MFS) profile" evidence="4">
    <location>
        <begin position="478"/>
        <end position="703"/>
    </location>
</feature>
<dbReference type="InterPro" id="IPR036259">
    <property type="entry name" value="MFS_trans_sf"/>
</dbReference>
<keyword evidence="3" id="KW-0472">Membrane</keyword>
<dbReference type="InterPro" id="IPR050327">
    <property type="entry name" value="Proton-linked_MCT"/>
</dbReference>
<feature type="compositionally biased region" description="Polar residues" evidence="2">
    <location>
        <begin position="328"/>
        <end position="353"/>
    </location>
</feature>
<dbReference type="PANTHER" id="PTHR11360:SF286">
    <property type="entry name" value="GH22266P"/>
    <property type="match status" value="1"/>
</dbReference>
<evidence type="ECO:0000256" key="2">
    <source>
        <dbReference type="SAM" id="MobiDB-lite"/>
    </source>
</evidence>
<dbReference type="InterPro" id="IPR020846">
    <property type="entry name" value="MFS_dom"/>
</dbReference>
<comment type="caution">
    <text evidence="5">The sequence shown here is derived from an EMBL/GenBank/DDBJ whole genome shotgun (WGS) entry which is preliminary data.</text>
</comment>
<dbReference type="GO" id="GO:0008028">
    <property type="term" value="F:monocarboxylic acid transmembrane transporter activity"/>
    <property type="evidence" value="ECO:0007669"/>
    <property type="project" value="TreeGrafter"/>
</dbReference>
<organism evidence="5 6">
    <name type="scientific">Pinctada imbricata</name>
    <name type="common">Atlantic pearl-oyster</name>
    <name type="synonym">Pinctada martensii</name>
    <dbReference type="NCBI Taxonomy" id="66713"/>
    <lineage>
        <taxon>Eukaryota</taxon>
        <taxon>Metazoa</taxon>
        <taxon>Spiralia</taxon>
        <taxon>Lophotrochozoa</taxon>
        <taxon>Mollusca</taxon>
        <taxon>Bivalvia</taxon>
        <taxon>Autobranchia</taxon>
        <taxon>Pteriomorphia</taxon>
        <taxon>Pterioida</taxon>
        <taxon>Pterioidea</taxon>
        <taxon>Pteriidae</taxon>
        <taxon>Pinctada</taxon>
    </lineage>
</organism>
<comment type="subcellular location">
    <subcellularLocation>
        <location evidence="1">Membrane</location>
        <topology evidence="1">Multi-pass membrane protein</topology>
    </subcellularLocation>
</comment>
<feature type="compositionally biased region" description="Basic and acidic residues" evidence="2">
    <location>
        <begin position="354"/>
        <end position="368"/>
    </location>
</feature>
<feature type="transmembrane region" description="Helical" evidence="3">
    <location>
        <begin position="657"/>
        <end position="676"/>
    </location>
</feature>
<evidence type="ECO:0000259" key="4">
    <source>
        <dbReference type="PROSITE" id="PS50850"/>
    </source>
</evidence>
<feature type="transmembrane region" description="Helical" evidence="3">
    <location>
        <begin position="138"/>
        <end position="158"/>
    </location>
</feature>
<name>A0AA89CAM7_PINIB</name>
<feature type="transmembrane region" description="Helical" evidence="3">
    <location>
        <begin position="197"/>
        <end position="217"/>
    </location>
</feature>
<dbReference type="Gene3D" id="1.20.1250.20">
    <property type="entry name" value="MFS general substrate transporter like domains"/>
    <property type="match status" value="2"/>
</dbReference>
<dbReference type="PROSITE" id="PS50850">
    <property type="entry name" value="MFS"/>
    <property type="match status" value="1"/>
</dbReference>
<dbReference type="SUPFAM" id="SSF103473">
    <property type="entry name" value="MFS general substrate transporter"/>
    <property type="match status" value="1"/>
</dbReference>
<dbReference type="PANTHER" id="PTHR11360">
    <property type="entry name" value="MONOCARBOXYLATE TRANSPORTER"/>
    <property type="match status" value="1"/>
</dbReference>
<keyword evidence="6" id="KW-1185">Reference proteome</keyword>
<sequence length="703" mass="77653">MSESKSENDRRRRSSIDSTESEDVVENYIPRPPDGGWGWVIVAASLFCNIIVDGIGYSYGVLLPEFTRYFQEPRSKTSLIGSLQVGTYLCAGPIVSGLTNKFGCRPVTIAGSIVACLGFLIASFAGSVNILILTYGFLGGFGFGLIYLPAIVSVGFYFEKRRAMATGIAVCGSGVGTFIFSPVNSEMIAHMDWRNMLMIHAGIVLNGAVCGMLMRPLEPPKRKKRKVPDKSVIEKAKQEAIRNRQRAAESESSVADVQKFAKLREAKQQREDRLNEEDSDLSSLPSHIFIKGRQDSECQPYKHSFSDRGDSQPTSPVVDVPKIVLPTDETQPQVDETQANDSPRSNDSQNVPNESEKKQDDKEKEHMNGKNSLSVELPKGVFAHEVEPLIENGYSKNRSPKPNYSSAARLRIGSQHNIDKKDYARVMYRQDIFYSGSIVNLQEFKSSRQNVDQYITSITSIPGELGVPRASCWDHCTCLPKAVVDTLKDMLDVSLLRNFPFLMICLGNLTAMSGFYVPFSYLVDQSLLMGIDHTRAAFLLSVIGITNTVGRILAGIIADHTKLDALTINNVALVISSILLFFEPFCTEYWSLLVFASLYGLCVAAYISLTSIIICDILGLEKLTNAFGLLTFTRGVASIYGPPIAGMVFQMTKSYTASFYCGGGMFAIGAAFHLVLQVPCVRRWYQKPETEVVIDNVEMEPVV</sequence>
<reference evidence="5" key="1">
    <citation type="submission" date="2019-08" db="EMBL/GenBank/DDBJ databases">
        <title>The improved chromosome-level genome for the pearl oyster Pinctada fucata martensii using PacBio sequencing and Hi-C.</title>
        <authorList>
            <person name="Zheng Z."/>
        </authorList>
    </citation>
    <scope>NUCLEOTIDE SEQUENCE</scope>
    <source>
        <strain evidence="5">ZZ-2019</strain>
        <tissue evidence="5">Adductor muscle</tissue>
    </source>
</reference>